<dbReference type="eggNOG" id="COG3328">
    <property type="taxonomic scope" value="Bacteria"/>
</dbReference>
<organism evidence="7 8">
    <name type="scientific">Plesiocystis pacifica SIR-1</name>
    <dbReference type="NCBI Taxonomy" id="391625"/>
    <lineage>
        <taxon>Bacteria</taxon>
        <taxon>Pseudomonadati</taxon>
        <taxon>Myxococcota</taxon>
        <taxon>Polyangia</taxon>
        <taxon>Nannocystales</taxon>
        <taxon>Nannocystaceae</taxon>
        <taxon>Plesiocystis</taxon>
    </lineage>
</organism>
<evidence type="ECO:0000256" key="5">
    <source>
        <dbReference type="ARBA" id="ARBA00023172"/>
    </source>
</evidence>
<dbReference type="NCBIfam" id="NF033543">
    <property type="entry name" value="transpos_IS256"/>
    <property type="match status" value="1"/>
</dbReference>
<evidence type="ECO:0000256" key="3">
    <source>
        <dbReference type="ARBA" id="ARBA00022578"/>
    </source>
</evidence>
<dbReference type="PROSITE" id="PS01007">
    <property type="entry name" value="TRANSPOSASE_MUTATOR"/>
    <property type="match status" value="1"/>
</dbReference>
<keyword evidence="6" id="KW-0814">Transposable element</keyword>
<dbReference type="GO" id="GO:0006313">
    <property type="term" value="P:DNA transposition"/>
    <property type="evidence" value="ECO:0007669"/>
    <property type="project" value="UniProtKB-UniRule"/>
</dbReference>
<evidence type="ECO:0000256" key="4">
    <source>
        <dbReference type="ARBA" id="ARBA00023125"/>
    </source>
</evidence>
<protein>
    <recommendedName>
        <fullName evidence="6">Mutator family transposase</fullName>
    </recommendedName>
</protein>
<dbReference type="Pfam" id="PF00872">
    <property type="entry name" value="Transposase_mut"/>
    <property type="match status" value="1"/>
</dbReference>
<dbReference type="EMBL" id="ABCS01000140">
    <property type="protein sequence ID" value="EDM74264.1"/>
    <property type="molecule type" value="Genomic_DNA"/>
</dbReference>
<comment type="caution">
    <text evidence="7">The sequence shown here is derived from an EMBL/GenBank/DDBJ whole genome shotgun (WGS) entry which is preliminary data.</text>
</comment>
<evidence type="ECO:0000256" key="2">
    <source>
        <dbReference type="ARBA" id="ARBA00010961"/>
    </source>
</evidence>
<evidence type="ECO:0000256" key="1">
    <source>
        <dbReference type="ARBA" id="ARBA00002190"/>
    </source>
</evidence>
<dbReference type="InterPro" id="IPR001207">
    <property type="entry name" value="Transposase_mutator"/>
</dbReference>
<name>A6GIP2_9BACT</name>
<keyword evidence="8" id="KW-1185">Reference proteome</keyword>
<dbReference type="AlphaFoldDB" id="A6GIP2"/>
<dbReference type="STRING" id="391625.PPSIR1_05866"/>
<evidence type="ECO:0000313" key="7">
    <source>
        <dbReference type="EMBL" id="EDM74264.1"/>
    </source>
</evidence>
<dbReference type="PANTHER" id="PTHR33217">
    <property type="entry name" value="TRANSPOSASE FOR INSERTION SEQUENCE ELEMENT IS1081"/>
    <property type="match status" value="1"/>
</dbReference>
<dbReference type="GO" id="GO:0003677">
    <property type="term" value="F:DNA binding"/>
    <property type="evidence" value="ECO:0007669"/>
    <property type="project" value="UniProtKB-UniRule"/>
</dbReference>
<dbReference type="PANTHER" id="PTHR33217:SF9">
    <property type="entry name" value="MUTATOR FAMILY TRANSPOSASE"/>
    <property type="match status" value="1"/>
</dbReference>
<reference evidence="7 8" key="1">
    <citation type="submission" date="2007-06" db="EMBL/GenBank/DDBJ databases">
        <authorList>
            <person name="Shimkets L."/>
            <person name="Ferriera S."/>
            <person name="Johnson J."/>
            <person name="Kravitz S."/>
            <person name="Beeson K."/>
            <person name="Sutton G."/>
            <person name="Rogers Y.-H."/>
            <person name="Friedman R."/>
            <person name="Frazier M."/>
            <person name="Venter J.C."/>
        </authorList>
    </citation>
    <scope>NUCLEOTIDE SEQUENCE [LARGE SCALE GENOMIC DNA]</scope>
    <source>
        <strain evidence="7 8">SIR-1</strain>
    </source>
</reference>
<keyword evidence="5 6" id="KW-0233">DNA recombination</keyword>
<evidence type="ECO:0000256" key="6">
    <source>
        <dbReference type="RuleBase" id="RU365089"/>
    </source>
</evidence>
<keyword evidence="3 6" id="KW-0815">Transposition</keyword>
<sequence length="388" mass="44095">MLLAALEAEVEDYIDKYKHERGEDGRRKVVRNGKARARSLTTAVGTIEVAAPRVNDKRVVDGQRQKFTSHILPPYMRKSPKVAEVLPLLYLRGLSTNDFRPALESLLGDKASGLSATAITRLTAKWEAEHKAWKQRDLSERDYVYVWADGIHLNIRLEEDRLCLLVIIGVRPDGTKELLAVDDGYRESKDSWASVLRSLRARGMRAPVVAVGDGALGFWAAVRDVWPETKEQRCWFHKLGNVLDKLPKRLQPKAKKMLREIMYADTKEDASAGFEAFEAEFSPKHQRAVDCLVKDRGKLLTLFELPAEHWKHMRTTNVIESAFATVRLRQRVTKGAGSRTKGIAMAFKLLDMAERRWRKLDGRMLLPLVRAGVKFVDGIQQQREEEAA</sequence>
<proteinExistence type="inferred from homology"/>
<accession>A6GIP2</accession>
<comment type="similarity">
    <text evidence="2 6">Belongs to the transposase mutator family.</text>
</comment>
<dbReference type="GO" id="GO:0004803">
    <property type="term" value="F:transposase activity"/>
    <property type="evidence" value="ECO:0007669"/>
    <property type="project" value="UniProtKB-UniRule"/>
</dbReference>
<comment type="function">
    <text evidence="1 6">Required for the transposition of the insertion element.</text>
</comment>
<dbReference type="Proteomes" id="UP000005801">
    <property type="component" value="Unassembled WGS sequence"/>
</dbReference>
<keyword evidence="4 6" id="KW-0238">DNA-binding</keyword>
<evidence type="ECO:0000313" key="8">
    <source>
        <dbReference type="Proteomes" id="UP000005801"/>
    </source>
</evidence>
<gene>
    <name evidence="7" type="ORF">PPSIR1_05866</name>
</gene>